<organism evidence="2 4">
    <name type="scientific">Haloarcula rubripromontorii</name>
    <dbReference type="NCBI Taxonomy" id="1705562"/>
    <lineage>
        <taxon>Archaea</taxon>
        <taxon>Methanobacteriati</taxon>
        <taxon>Methanobacteriota</taxon>
        <taxon>Stenosarchaea group</taxon>
        <taxon>Halobacteria</taxon>
        <taxon>Halobacteriales</taxon>
        <taxon>Haloarculaceae</taxon>
        <taxon>Haloarcula</taxon>
    </lineage>
</organism>
<gene>
    <name evidence="2" type="ORF">AMS69_01675</name>
    <name evidence="3" type="ORF">GOC83_15520</name>
</gene>
<dbReference type="RefSeq" id="WP_053966364.1">
    <property type="nucleotide sequence ID" value="NZ_JAWJXX010000009.1"/>
</dbReference>
<dbReference type="Pfam" id="PF01037">
    <property type="entry name" value="AsnC_trans_reg"/>
    <property type="match status" value="1"/>
</dbReference>
<feature type="domain" description="Transcription regulator AsnC/Lrp ligand binding" evidence="1">
    <location>
        <begin position="6"/>
        <end position="75"/>
    </location>
</feature>
<dbReference type="AlphaFoldDB" id="A0A0M9ALT7"/>
<evidence type="ECO:0000313" key="3">
    <source>
        <dbReference type="EMBL" id="NLV07542.1"/>
    </source>
</evidence>
<dbReference type="Proteomes" id="UP000037729">
    <property type="component" value="Unassembled WGS sequence"/>
</dbReference>
<dbReference type="Gene3D" id="3.30.70.920">
    <property type="match status" value="1"/>
</dbReference>
<comment type="caution">
    <text evidence="2">The sequence shown here is derived from an EMBL/GenBank/DDBJ whole genome shotgun (WGS) entry which is preliminary data.</text>
</comment>
<reference evidence="3" key="2">
    <citation type="submission" date="2019-12" db="EMBL/GenBank/DDBJ databases">
        <title>The whole-genome sequencing of Haloarcula japonica strain pws8.</title>
        <authorList>
            <person name="Verma D.K."/>
            <person name="Gopal K."/>
            <person name="Prasad E.S."/>
        </authorList>
    </citation>
    <scope>NUCLEOTIDE SEQUENCE</scope>
    <source>
        <strain evidence="3">Pws8</strain>
    </source>
</reference>
<dbReference type="STRING" id="1705562.AMS69_01675"/>
<keyword evidence="4" id="KW-1185">Reference proteome</keyword>
<name>A0A0M9ALT7_9EURY</name>
<proteinExistence type="predicted"/>
<dbReference type="Proteomes" id="UP000610611">
    <property type="component" value="Unassembled WGS sequence"/>
</dbReference>
<dbReference type="EMBL" id="LIUF01000001">
    <property type="protein sequence ID" value="KOX94592.1"/>
    <property type="molecule type" value="Genomic_DNA"/>
</dbReference>
<accession>A0A0M9ALT7</accession>
<dbReference type="InterPro" id="IPR019887">
    <property type="entry name" value="Tscrpt_reg_AsnC/Lrp_C"/>
</dbReference>
<evidence type="ECO:0000259" key="1">
    <source>
        <dbReference type="Pfam" id="PF01037"/>
    </source>
</evidence>
<sequence>MVIAYVMVKAHTGDADRLKADIEGVDGVVEAHIVAGDVDFIAKVNVETPAEVKDVAATHIQEIQGVETTQTYIAMD</sequence>
<dbReference type="SUPFAM" id="SSF54909">
    <property type="entry name" value="Dimeric alpha+beta barrel"/>
    <property type="match status" value="1"/>
</dbReference>
<evidence type="ECO:0000313" key="4">
    <source>
        <dbReference type="Proteomes" id="UP000037729"/>
    </source>
</evidence>
<dbReference type="PATRIC" id="fig|1705562.3.peg.1277"/>
<reference evidence="2 4" key="1">
    <citation type="submission" date="2015-08" db="EMBL/GenBank/DDBJ databases">
        <title>Genomes of Isolates from Cabo Rojo, PR.</title>
        <authorList>
            <person name="Sanchez-Nieves R.L."/>
            <person name="Montalvo-Rodriguez R."/>
        </authorList>
    </citation>
    <scope>NUCLEOTIDE SEQUENCE [LARGE SCALE GENOMIC DNA]</scope>
    <source>
        <strain evidence="2 4">SL3</strain>
    </source>
</reference>
<evidence type="ECO:0000313" key="2">
    <source>
        <dbReference type="EMBL" id="KOX94592.1"/>
    </source>
</evidence>
<dbReference type="EMBL" id="WOWB01000001">
    <property type="protein sequence ID" value="NLV07542.1"/>
    <property type="molecule type" value="Genomic_DNA"/>
</dbReference>
<dbReference type="OrthoDB" id="8865at2157"/>
<protein>
    <submittedName>
        <fullName evidence="2 3">Transcriptional regulator</fullName>
    </submittedName>
</protein>
<dbReference type="InterPro" id="IPR011008">
    <property type="entry name" value="Dimeric_a/b-barrel"/>
</dbReference>